<evidence type="ECO:0000313" key="17">
    <source>
        <dbReference type="Proteomes" id="UP000015241"/>
    </source>
</evidence>
<dbReference type="InParanoid" id="S8EZB1"/>
<dbReference type="HOGENOM" id="CLU_001570_2_3_1"/>
<dbReference type="GO" id="GO:0016705">
    <property type="term" value="F:oxidoreductase activity, acting on paired donors, with incorporation or reduction of molecular oxygen"/>
    <property type="evidence" value="ECO:0007669"/>
    <property type="project" value="InterPro"/>
</dbReference>
<comment type="cofactor">
    <cofactor evidence="1 13">
        <name>heme</name>
        <dbReference type="ChEBI" id="CHEBI:30413"/>
    </cofactor>
</comment>
<keyword evidence="9 14" id="KW-0560">Oxidoreductase</keyword>
<keyword evidence="8 15" id="KW-1133">Transmembrane helix</keyword>
<dbReference type="Gene3D" id="1.10.630.10">
    <property type="entry name" value="Cytochrome P450"/>
    <property type="match status" value="1"/>
</dbReference>
<evidence type="ECO:0000256" key="13">
    <source>
        <dbReference type="PIRSR" id="PIRSR602401-1"/>
    </source>
</evidence>
<reference evidence="16 17" key="1">
    <citation type="journal article" date="2012" name="Science">
        <title>The Paleozoic origin of enzymatic lignin decomposition reconstructed from 31 fungal genomes.</title>
        <authorList>
            <person name="Floudas D."/>
            <person name="Binder M."/>
            <person name="Riley R."/>
            <person name="Barry K."/>
            <person name="Blanchette R.A."/>
            <person name="Henrissat B."/>
            <person name="Martinez A.T."/>
            <person name="Otillar R."/>
            <person name="Spatafora J.W."/>
            <person name="Yadav J.S."/>
            <person name="Aerts A."/>
            <person name="Benoit I."/>
            <person name="Boyd A."/>
            <person name="Carlson A."/>
            <person name="Copeland A."/>
            <person name="Coutinho P.M."/>
            <person name="de Vries R.P."/>
            <person name="Ferreira P."/>
            <person name="Findley K."/>
            <person name="Foster B."/>
            <person name="Gaskell J."/>
            <person name="Glotzer D."/>
            <person name="Gorecki P."/>
            <person name="Heitman J."/>
            <person name="Hesse C."/>
            <person name="Hori C."/>
            <person name="Igarashi K."/>
            <person name="Jurgens J.A."/>
            <person name="Kallen N."/>
            <person name="Kersten P."/>
            <person name="Kohler A."/>
            <person name="Kuees U."/>
            <person name="Kumar T.K.A."/>
            <person name="Kuo A."/>
            <person name="LaButti K."/>
            <person name="Larrondo L.F."/>
            <person name="Lindquist E."/>
            <person name="Ling A."/>
            <person name="Lombard V."/>
            <person name="Lucas S."/>
            <person name="Lundell T."/>
            <person name="Martin R."/>
            <person name="McLaughlin D.J."/>
            <person name="Morgenstern I."/>
            <person name="Morin E."/>
            <person name="Murat C."/>
            <person name="Nagy L.G."/>
            <person name="Nolan M."/>
            <person name="Ohm R.A."/>
            <person name="Patyshakuliyeva A."/>
            <person name="Rokas A."/>
            <person name="Ruiz-Duenas F.J."/>
            <person name="Sabat G."/>
            <person name="Salamov A."/>
            <person name="Samejima M."/>
            <person name="Schmutz J."/>
            <person name="Slot J.C."/>
            <person name="St John F."/>
            <person name="Stenlid J."/>
            <person name="Sun H."/>
            <person name="Sun S."/>
            <person name="Syed K."/>
            <person name="Tsang A."/>
            <person name="Wiebenga A."/>
            <person name="Young D."/>
            <person name="Pisabarro A."/>
            <person name="Eastwood D.C."/>
            <person name="Martin F."/>
            <person name="Cullen D."/>
            <person name="Grigoriev I.V."/>
            <person name="Hibbett D.S."/>
        </authorList>
    </citation>
    <scope>NUCLEOTIDE SEQUENCE</scope>
    <source>
        <strain evidence="17">FP-58527</strain>
    </source>
</reference>
<evidence type="ECO:0008006" key="18">
    <source>
        <dbReference type="Google" id="ProtNLM"/>
    </source>
</evidence>
<gene>
    <name evidence="16" type="ORF">FOMPIDRAFT_1169294</name>
</gene>
<name>S8EZB1_FOMSC</name>
<evidence type="ECO:0000256" key="8">
    <source>
        <dbReference type="ARBA" id="ARBA00022989"/>
    </source>
</evidence>
<evidence type="ECO:0000256" key="7">
    <source>
        <dbReference type="ARBA" id="ARBA00022723"/>
    </source>
</evidence>
<dbReference type="GO" id="GO:0020037">
    <property type="term" value="F:heme binding"/>
    <property type="evidence" value="ECO:0007669"/>
    <property type="project" value="InterPro"/>
</dbReference>
<sequence>MFYSVHVVYFLLASAVLGFAVALRRRRSGSAPPGPAGLPLIGNLLELPTSQPWITFAQWSARWGNIMQIDLLGQPLVIVGSHQTAIDMLERKTSMYSDRPRLTVGRLVGWNRLAALLPYGSRWRQTRRLFTPALGSRASVVAFEPIMNVQITRALPRMVSNPKGIVDEIYRTVAGTTLMIAYGYDLPENDNTFVDVVRATMPQFSAGFLPGAHLVDLVPLLQYVPSWIPGMEWKRSVETWKHDLNAQLETPYQYAKQEIAKGNTFPSFVFSCLGESPDAEREELVKAAAASLYLGAVDSTTSAVTSFCHAMAKYPNIQKRAQDDIDRAVGNERLPLLQDRQQLPFVDAIMSEVLRWKPAVPLGMPHRLQQDDVHDGFYLREGTIVVANIWQMLHDPETYSQPEAFNPDRFIASEKTAAEMDPRKIIWGFGRRSCPGLYLADTCMFLAIVQILATFDITAPEGDVQDSDPTTGIISHPGPLAFTATPRSAKAEALIRAVNLA</sequence>
<keyword evidence="6 15" id="KW-0812">Transmembrane</keyword>
<evidence type="ECO:0000256" key="11">
    <source>
        <dbReference type="ARBA" id="ARBA00023033"/>
    </source>
</evidence>
<dbReference type="STRING" id="743788.S8EZB1"/>
<dbReference type="PANTHER" id="PTHR46300:SF7">
    <property type="entry name" value="P450, PUTATIVE (EUROFUNG)-RELATED"/>
    <property type="match status" value="1"/>
</dbReference>
<dbReference type="PRINTS" id="PR00463">
    <property type="entry name" value="EP450I"/>
</dbReference>
<comment type="pathway">
    <text evidence="3">Secondary metabolite biosynthesis.</text>
</comment>
<dbReference type="InterPro" id="IPR050364">
    <property type="entry name" value="Cytochrome_P450_fung"/>
</dbReference>
<evidence type="ECO:0000313" key="16">
    <source>
        <dbReference type="EMBL" id="EPS94875.1"/>
    </source>
</evidence>
<evidence type="ECO:0000256" key="15">
    <source>
        <dbReference type="SAM" id="Phobius"/>
    </source>
</evidence>
<evidence type="ECO:0000256" key="6">
    <source>
        <dbReference type="ARBA" id="ARBA00022692"/>
    </source>
</evidence>
<dbReference type="InterPro" id="IPR036396">
    <property type="entry name" value="Cyt_P450_sf"/>
</dbReference>
<dbReference type="PROSITE" id="PS00086">
    <property type="entry name" value="CYTOCHROME_P450"/>
    <property type="match status" value="1"/>
</dbReference>
<dbReference type="AlphaFoldDB" id="S8EZB1"/>
<dbReference type="Pfam" id="PF00067">
    <property type="entry name" value="p450"/>
    <property type="match status" value="1"/>
</dbReference>
<dbReference type="InterPro" id="IPR002401">
    <property type="entry name" value="Cyt_P450_E_grp-I"/>
</dbReference>
<dbReference type="GO" id="GO:0005506">
    <property type="term" value="F:iron ion binding"/>
    <property type="evidence" value="ECO:0007669"/>
    <property type="project" value="InterPro"/>
</dbReference>
<keyword evidence="17" id="KW-1185">Reference proteome</keyword>
<evidence type="ECO:0000256" key="10">
    <source>
        <dbReference type="ARBA" id="ARBA00023004"/>
    </source>
</evidence>
<dbReference type="EMBL" id="KE504221">
    <property type="protein sequence ID" value="EPS94875.1"/>
    <property type="molecule type" value="Genomic_DNA"/>
</dbReference>
<dbReference type="PANTHER" id="PTHR46300">
    <property type="entry name" value="P450, PUTATIVE (EUROFUNG)-RELATED-RELATED"/>
    <property type="match status" value="1"/>
</dbReference>
<dbReference type="GO" id="GO:0004497">
    <property type="term" value="F:monooxygenase activity"/>
    <property type="evidence" value="ECO:0007669"/>
    <property type="project" value="UniProtKB-KW"/>
</dbReference>
<evidence type="ECO:0000256" key="9">
    <source>
        <dbReference type="ARBA" id="ARBA00023002"/>
    </source>
</evidence>
<keyword evidence="12 15" id="KW-0472">Membrane</keyword>
<protein>
    <recommendedName>
        <fullName evidence="18">Cytochrome P450</fullName>
    </recommendedName>
</protein>
<organism evidence="16 17">
    <name type="scientific">Fomitopsis schrenkii</name>
    <name type="common">Brown rot fungus</name>
    <dbReference type="NCBI Taxonomy" id="2126942"/>
    <lineage>
        <taxon>Eukaryota</taxon>
        <taxon>Fungi</taxon>
        <taxon>Dikarya</taxon>
        <taxon>Basidiomycota</taxon>
        <taxon>Agaricomycotina</taxon>
        <taxon>Agaricomycetes</taxon>
        <taxon>Polyporales</taxon>
        <taxon>Fomitopsis</taxon>
    </lineage>
</organism>
<accession>S8EZB1</accession>
<keyword evidence="7 13" id="KW-0479">Metal-binding</keyword>
<dbReference type="eggNOG" id="KOG0156">
    <property type="taxonomic scope" value="Eukaryota"/>
</dbReference>
<dbReference type="SUPFAM" id="SSF48264">
    <property type="entry name" value="Cytochrome P450"/>
    <property type="match status" value="1"/>
</dbReference>
<proteinExistence type="inferred from homology"/>
<comment type="similarity">
    <text evidence="4 14">Belongs to the cytochrome P450 family.</text>
</comment>
<keyword evidence="11 14" id="KW-0503">Monooxygenase</keyword>
<dbReference type="OrthoDB" id="2789670at2759"/>
<feature type="binding site" description="axial binding residue" evidence="13">
    <location>
        <position position="434"/>
    </location>
    <ligand>
        <name>heme</name>
        <dbReference type="ChEBI" id="CHEBI:30413"/>
    </ligand>
    <ligandPart>
        <name>Fe</name>
        <dbReference type="ChEBI" id="CHEBI:18248"/>
    </ligandPart>
</feature>
<dbReference type="CDD" id="cd11065">
    <property type="entry name" value="CYP64-like"/>
    <property type="match status" value="1"/>
</dbReference>
<dbReference type="Proteomes" id="UP000015241">
    <property type="component" value="Unassembled WGS sequence"/>
</dbReference>
<dbReference type="InterPro" id="IPR001128">
    <property type="entry name" value="Cyt_P450"/>
</dbReference>
<evidence type="ECO:0000256" key="14">
    <source>
        <dbReference type="RuleBase" id="RU000461"/>
    </source>
</evidence>
<dbReference type="GO" id="GO:0016020">
    <property type="term" value="C:membrane"/>
    <property type="evidence" value="ECO:0007669"/>
    <property type="project" value="UniProtKB-SubCell"/>
</dbReference>
<keyword evidence="10 13" id="KW-0408">Iron</keyword>
<evidence type="ECO:0000256" key="12">
    <source>
        <dbReference type="ARBA" id="ARBA00023136"/>
    </source>
</evidence>
<dbReference type="InterPro" id="IPR017972">
    <property type="entry name" value="Cyt_P450_CS"/>
</dbReference>
<evidence type="ECO:0000256" key="4">
    <source>
        <dbReference type="ARBA" id="ARBA00010617"/>
    </source>
</evidence>
<keyword evidence="5 13" id="KW-0349">Heme</keyword>
<evidence type="ECO:0000256" key="1">
    <source>
        <dbReference type="ARBA" id="ARBA00001971"/>
    </source>
</evidence>
<evidence type="ECO:0000256" key="3">
    <source>
        <dbReference type="ARBA" id="ARBA00005179"/>
    </source>
</evidence>
<evidence type="ECO:0000256" key="5">
    <source>
        <dbReference type="ARBA" id="ARBA00022617"/>
    </source>
</evidence>
<comment type="subcellular location">
    <subcellularLocation>
        <location evidence="2">Membrane</location>
        <topology evidence="2">Single-pass membrane protein</topology>
    </subcellularLocation>
</comment>
<evidence type="ECO:0000256" key="2">
    <source>
        <dbReference type="ARBA" id="ARBA00004167"/>
    </source>
</evidence>
<feature type="transmembrane region" description="Helical" evidence="15">
    <location>
        <begin position="6"/>
        <end position="23"/>
    </location>
</feature>